<gene>
    <name evidence="1" type="ORF">L916_00019</name>
</gene>
<proteinExistence type="predicted"/>
<reference evidence="1 2" key="1">
    <citation type="submission" date="2013-11" db="EMBL/GenBank/DDBJ databases">
        <title>The Genome Sequence of Phytophthora parasitica CJ05E6.</title>
        <authorList>
            <consortium name="The Broad Institute Genomics Platform"/>
            <person name="Russ C."/>
            <person name="Tyler B."/>
            <person name="Panabieres F."/>
            <person name="Shan W."/>
            <person name="Tripathy S."/>
            <person name="Grunwald N."/>
            <person name="Machado M."/>
            <person name="Johnson C.S."/>
            <person name="Arredondo F."/>
            <person name="Hong C."/>
            <person name="Coffey M."/>
            <person name="Young S.K."/>
            <person name="Zeng Q."/>
            <person name="Gargeya S."/>
            <person name="Fitzgerald M."/>
            <person name="Abouelleil A."/>
            <person name="Alvarado L."/>
            <person name="Chapman S.B."/>
            <person name="Gainer-Dewar J."/>
            <person name="Goldberg J."/>
            <person name="Griggs A."/>
            <person name="Gujja S."/>
            <person name="Hansen M."/>
            <person name="Howarth C."/>
            <person name="Imamovic A."/>
            <person name="Ireland A."/>
            <person name="Larimer J."/>
            <person name="McCowan C."/>
            <person name="Murphy C."/>
            <person name="Pearson M."/>
            <person name="Poon T.W."/>
            <person name="Priest M."/>
            <person name="Roberts A."/>
            <person name="Saif S."/>
            <person name="Shea T."/>
            <person name="Sykes S."/>
            <person name="Wortman J."/>
            <person name="Nusbaum C."/>
            <person name="Birren B."/>
        </authorList>
    </citation>
    <scope>NUCLEOTIDE SEQUENCE [LARGE SCALE GENOMIC DNA]</scope>
    <source>
        <strain evidence="1 2">CJ05E6</strain>
    </source>
</reference>
<evidence type="ECO:0000313" key="1">
    <source>
        <dbReference type="EMBL" id="ETL50781.1"/>
    </source>
</evidence>
<sequence length="136" mass="15340">MYCPGYQQPMRLRVPGKTKHWRCCRKKRHNDAQAARLLYAWSMRASHANAAKTADVSEITVEDWYGYVRCLCSKQLLSDQFRIGGVDHVVEIDETSLTKKALFAICSSLDLIGCGEMSVIIDSRSIAARSTGLILW</sequence>
<dbReference type="AlphaFoldDB" id="W2JWP8"/>
<name>W2JWP8_PHYNI</name>
<accession>W2JWP8</accession>
<evidence type="ECO:0000313" key="2">
    <source>
        <dbReference type="Proteomes" id="UP000053864"/>
    </source>
</evidence>
<dbReference type="VEuPathDB" id="FungiDB:PPTG_20462"/>
<protein>
    <submittedName>
        <fullName evidence="1">Uncharacterized protein</fullName>
    </submittedName>
</protein>
<organism evidence="1 2">
    <name type="scientific">Phytophthora nicotianae</name>
    <name type="common">Potato buckeye rot agent</name>
    <name type="synonym">Phytophthora parasitica</name>
    <dbReference type="NCBI Taxonomy" id="4792"/>
    <lineage>
        <taxon>Eukaryota</taxon>
        <taxon>Sar</taxon>
        <taxon>Stramenopiles</taxon>
        <taxon>Oomycota</taxon>
        <taxon>Peronosporomycetes</taxon>
        <taxon>Peronosporales</taxon>
        <taxon>Peronosporaceae</taxon>
        <taxon>Phytophthora</taxon>
    </lineage>
</organism>
<dbReference type="EMBL" id="KI670278">
    <property type="protein sequence ID" value="ETL50781.1"/>
    <property type="molecule type" value="Genomic_DNA"/>
</dbReference>
<dbReference type="Proteomes" id="UP000053864">
    <property type="component" value="Unassembled WGS sequence"/>
</dbReference>